<dbReference type="RefSeq" id="WP_317995685.1">
    <property type="nucleotide sequence ID" value="NZ_AP025523.1"/>
</dbReference>
<dbReference type="SUPFAM" id="SSF88946">
    <property type="entry name" value="Sigma2 domain of RNA polymerase sigma factors"/>
    <property type="match status" value="1"/>
</dbReference>
<gene>
    <name evidence="8" type="ORF">WPS_34140</name>
</gene>
<comment type="function">
    <text evidence="5">Sigma factors are initiation factors that promote the attachment of RNA polymerase to specific initiation sites and are then released.</text>
</comment>
<dbReference type="Pfam" id="PF04545">
    <property type="entry name" value="Sigma70_r4"/>
    <property type="match status" value="1"/>
</dbReference>
<dbReference type="PRINTS" id="PR00046">
    <property type="entry name" value="SIGMA70FCT"/>
</dbReference>
<dbReference type="InterPro" id="IPR007627">
    <property type="entry name" value="RNA_pol_sigma70_r2"/>
</dbReference>
<evidence type="ECO:0000256" key="5">
    <source>
        <dbReference type="RuleBase" id="RU362124"/>
    </source>
</evidence>
<dbReference type="InterPro" id="IPR000943">
    <property type="entry name" value="RNA_pol_sigma70"/>
</dbReference>
<dbReference type="InterPro" id="IPR013324">
    <property type="entry name" value="RNA_pol_sigma_r3/r4-like"/>
</dbReference>
<dbReference type="GO" id="GO:0016987">
    <property type="term" value="F:sigma factor activity"/>
    <property type="evidence" value="ECO:0007669"/>
    <property type="project" value="UniProtKB-KW"/>
</dbReference>
<name>A0AAN1Y0I8_UNVUL</name>
<dbReference type="EMBL" id="AP025523">
    <property type="protein sequence ID" value="BDE08138.1"/>
    <property type="molecule type" value="Genomic_DNA"/>
</dbReference>
<dbReference type="InterPro" id="IPR014322">
    <property type="entry name" value="RNA_pol_sigma-B/F/G"/>
</dbReference>
<dbReference type="Gene3D" id="1.20.120.1810">
    <property type="match status" value="1"/>
</dbReference>
<comment type="similarity">
    <text evidence="5">Belongs to the sigma-70 factor family.</text>
</comment>
<dbReference type="Pfam" id="PF04542">
    <property type="entry name" value="Sigma70_r2"/>
    <property type="match status" value="1"/>
</dbReference>
<evidence type="ECO:0000313" key="8">
    <source>
        <dbReference type="EMBL" id="BDE08138.1"/>
    </source>
</evidence>
<dbReference type="PANTHER" id="PTHR30385">
    <property type="entry name" value="SIGMA FACTOR F FLAGELLAR"/>
    <property type="match status" value="1"/>
</dbReference>
<dbReference type="NCBIfam" id="TIGR02937">
    <property type="entry name" value="sigma70-ECF"/>
    <property type="match status" value="1"/>
</dbReference>
<evidence type="ECO:0000256" key="2">
    <source>
        <dbReference type="ARBA" id="ARBA00023082"/>
    </source>
</evidence>
<evidence type="ECO:0000259" key="6">
    <source>
        <dbReference type="PROSITE" id="PS00715"/>
    </source>
</evidence>
<proteinExistence type="inferred from homology"/>
<protein>
    <recommendedName>
        <fullName evidence="5">RNA polymerase sigma factor</fullName>
    </recommendedName>
</protein>
<feature type="domain" description="RNA polymerase sigma-70" evidence="7">
    <location>
        <begin position="242"/>
        <end position="268"/>
    </location>
</feature>
<dbReference type="SUPFAM" id="SSF88659">
    <property type="entry name" value="Sigma3 and sigma4 domains of RNA polymerase sigma factors"/>
    <property type="match status" value="2"/>
</dbReference>
<dbReference type="PIRSF" id="PIRSF000770">
    <property type="entry name" value="RNA_pol_sigma-SigE/K"/>
    <property type="match status" value="1"/>
</dbReference>
<sequence length="275" mass="31070">MSSSAPHVDEERWDRNRARAAFARFAEVRADRSLDSGPDNAGVSEYDRLRNDLVVAHLNLVRYLAVKFANRGEALDDLIQVGTVGLLKAIDRFDLDRGVEFTTYATPTIVGEIKRYFRDKGWAVKVPRRLQELNLAVNRALEKLTVKLGHSLTVAELASHLGASEEDILEAQELGQAYNLLSLDTELNGEGDKKSQTLADYVGQNDAGLELLEDRANLERAFQVLTGRERVILYLRFYESVSQTEIAKRLNVSQMHVSRLQQKALEKLKNFLQEK</sequence>
<dbReference type="GO" id="GO:0006352">
    <property type="term" value="P:DNA-templated transcription initiation"/>
    <property type="evidence" value="ECO:0007669"/>
    <property type="project" value="InterPro"/>
</dbReference>
<dbReference type="InterPro" id="IPR036388">
    <property type="entry name" value="WH-like_DNA-bd_sf"/>
</dbReference>
<dbReference type="Proteomes" id="UP001317532">
    <property type="component" value="Chromosome"/>
</dbReference>
<evidence type="ECO:0000259" key="7">
    <source>
        <dbReference type="PROSITE" id="PS00716"/>
    </source>
</evidence>
<dbReference type="AlphaFoldDB" id="A0AAN1Y0I8"/>
<organism evidence="8 9">
    <name type="scientific">Vulcanimicrobium alpinum</name>
    <dbReference type="NCBI Taxonomy" id="3016050"/>
    <lineage>
        <taxon>Bacteria</taxon>
        <taxon>Bacillati</taxon>
        <taxon>Vulcanimicrobiota</taxon>
        <taxon>Vulcanimicrobiia</taxon>
        <taxon>Vulcanimicrobiales</taxon>
        <taxon>Vulcanimicrobiaceae</taxon>
        <taxon>Vulcanimicrobium</taxon>
    </lineage>
</organism>
<keyword evidence="3 5" id="KW-0238">DNA-binding</keyword>
<keyword evidence="9" id="KW-1185">Reference proteome</keyword>
<dbReference type="CDD" id="cd06171">
    <property type="entry name" value="Sigma70_r4"/>
    <property type="match status" value="1"/>
</dbReference>
<evidence type="ECO:0000256" key="3">
    <source>
        <dbReference type="ARBA" id="ARBA00023125"/>
    </source>
</evidence>
<reference evidence="8 9" key="1">
    <citation type="journal article" date="2022" name="ISME Commun">
        <title>Vulcanimicrobium alpinus gen. nov. sp. nov., the first cultivated representative of the candidate phylum 'Eremiobacterota', is a metabolically versatile aerobic anoxygenic phototroph.</title>
        <authorList>
            <person name="Yabe S."/>
            <person name="Muto K."/>
            <person name="Abe K."/>
            <person name="Yokota A."/>
            <person name="Staudigel H."/>
            <person name="Tebo B.M."/>
        </authorList>
    </citation>
    <scope>NUCLEOTIDE SEQUENCE [LARGE SCALE GENOMIC DNA]</scope>
    <source>
        <strain evidence="8 9">WC8-2</strain>
    </source>
</reference>
<evidence type="ECO:0000256" key="4">
    <source>
        <dbReference type="ARBA" id="ARBA00023163"/>
    </source>
</evidence>
<dbReference type="GO" id="GO:0003677">
    <property type="term" value="F:DNA binding"/>
    <property type="evidence" value="ECO:0007669"/>
    <property type="project" value="UniProtKB-KW"/>
</dbReference>
<dbReference type="Gene3D" id="1.10.10.10">
    <property type="entry name" value="Winged helix-like DNA-binding domain superfamily/Winged helix DNA-binding domain"/>
    <property type="match status" value="2"/>
</dbReference>
<dbReference type="InterPro" id="IPR014284">
    <property type="entry name" value="RNA_pol_sigma-70_dom"/>
</dbReference>
<dbReference type="InterPro" id="IPR007630">
    <property type="entry name" value="RNA_pol_sigma70_r4"/>
</dbReference>
<keyword evidence="1 5" id="KW-0805">Transcription regulation</keyword>
<evidence type="ECO:0000256" key="1">
    <source>
        <dbReference type="ARBA" id="ARBA00023015"/>
    </source>
</evidence>
<dbReference type="InterPro" id="IPR013325">
    <property type="entry name" value="RNA_pol_sigma_r2"/>
</dbReference>
<dbReference type="NCBIfam" id="TIGR02980">
    <property type="entry name" value="SigBFG"/>
    <property type="match status" value="1"/>
</dbReference>
<dbReference type="PROSITE" id="PS00715">
    <property type="entry name" value="SIGMA70_1"/>
    <property type="match status" value="1"/>
</dbReference>
<dbReference type="PANTHER" id="PTHR30385:SF4">
    <property type="entry name" value="RNA POLYMERASE SIGMA-E FACTOR"/>
    <property type="match status" value="1"/>
</dbReference>
<dbReference type="InterPro" id="IPR007624">
    <property type="entry name" value="RNA_pol_sigma70_r3"/>
</dbReference>
<dbReference type="PROSITE" id="PS00716">
    <property type="entry name" value="SIGMA70_2"/>
    <property type="match status" value="1"/>
</dbReference>
<keyword evidence="2 5" id="KW-0731">Sigma factor</keyword>
<evidence type="ECO:0000313" key="9">
    <source>
        <dbReference type="Proteomes" id="UP001317532"/>
    </source>
</evidence>
<keyword evidence="4 5" id="KW-0804">Transcription</keyword>
<accession>A0AAN1Y0I8</accession>
<feature type="domain" description="RNA polymerase sigma-70" evidence="6">
    <location>
        <begin position="77"/>
        <end position="90"/>
    </location>
</feature>
<dbReference type="KEGG" id="vab:WPS_34140"/>
<dbReference type="Pfam" id="PF04539">
    <property type="entry name" value="Sigma70_r3"/>
    <property type="match status" value="1"/>
</dbReference>